<keyword evidence="4" id="KW-1278">Translocase</keyword>
<keyword evidence="2" id="KW-0547">Nucleotide-binding</keyword>
<dbReference type="InterPro" id="IPR003439">
    <property type="entry name" value="ABC_transporter-like_ATP-bd"/>
</dbReference>
<dbReference type="PANTHER" id="PTHR42794:SF1">
    <property type="entry name" value="HEMIN IMPORT ATP-BINDING PROTEIN HMUV"/>
    <property type="match status" value="1"/>
</dbReference>
<proteinExistence type="predicted"/>
<dbReference type="SUPFAM" id="SSF52540">
    <property type="entry name" value="P-loop containing nucleoside triphosphate hydrolases"/>
    <property type="match status" value="1"/>
</dbReference>
<keyword evidence="1" id="KW-0813">Transport</keyword>
<evidence type="ECO:0000256" key="1">
    <source>
        <dbReference type="ARBA" id="ARBA00022448"/>
    </source>
</evidence>
<gene>
    <name evidence="7" type="ORF">Ga0061068_10330</name>
</gene>
<dbReference type="Proteomes" id="UP000182108">
    <property type="component" value="Unassembled WGS sequence"/>
</dbReference>
<dbReference type="RefSeq" id="WP_055423014.1">
    <property type="nucleotide sequence ID" value="NZ_CYHH01000003.1"/>
</dbReference>
<dbReference type="AlphaFoldDB" id="A0A0K6ISU3"/>
<reference evidence="8" key="1">
    <citation type="submission" date="2015-08" db="EMBL/GenBank/DDBJ databases">
        <authorList>
            <person name="Babu N.S."/>
            <person name="Beckwith C.J."/>
            <person name="Beseler K.G."/>
            <person name="Brison A."/>
            <person name="Carone J.V."/>
            <person name="Caskin T.P."/>
            <person name="Diamond M."/>
            <person name="Durham M.E."/>
            <person name="Foxe J.M."/>
            <person name="Go M."/>
            <person name="Henderson B.A."/>
            <person name="Jones I.B."/>
            <person name="McGettigan J.A."/>
            <person name="Micheletti S.J."/>
            <person name="Nasrallah M.E."/>
            <person name="Ortiz D."/>
            <person name="Piller C.R."/>
            <person name="Privatt S.R."/>
            <person name="Schneider S.L."/>
            <person name="Sharp S."/>
            <person name="Smith T.C."/>
            <person name="Stanton J.D."/>
            <person name="Ullery H.E."/>
            <person name="Wilson R.J."/>
            <person name="Serrano M.G."/>
            <person name="Buck G."/>
            <person name="Lee V."/>
            <person name="Wang Y."/>
            <person name="Carvalho R."/>
            <person name="Voegtly L."/>
            <person name="Shi R."/>
            <person name="Duckworth R."/>
            <person name="Johnson A."/>
            <person name="Loviza R."/>
            <person name="Walstead R."/>
            <person name="Shah Z."/>
            <person name="Kiflezghi M."/>
            <person name="Wade K."/>
            <person name="Ball S.L."/>
            <person name="Bradley K.W."/>
            <person name="Asai D.J."/>
            <person name="Bowman C.A."/>
            <person name="Russell D.A."/>
            <person name="Pope W.H."/>
            <person name="Jacobs-Sera D."/>
            <person name="Hendrix R.W."/>
            <person name="Hatfull G.F."/>
        </authorList>
    </citation>
    <scope>NUCLEOTIDE SEQUENCE [LARGE SCALE GENOMIC DNA]</scope>
    <source>
        <strain evidence="8">JCM 19170</strain>
    </source>
</reference>
<dbReference type="PANTHER" id="PTHR42794">
    <property type="entry name" value="HEMIN IMPORT ATP-BINDING PROTEIN HMUV"/>
    <property type="match status" value="1"/>
</dbReference>
<dbReference type="InterPro" id="IPR003593">
    <property type="entry name" value="AAA+_ATPase"/>
</dbReference>
<dbReference type="InterPro" id="IPR027417">
    <property type="entry name" value="P-loop_NTPase"/>
</dbReference>
<keyword evidence="8" id="KW-1185">Reference proteome</keyword>
<evidence type="ECO:0000256" key="2">
    <source>
        <dbReference type="ARBA" id="ARBA00022741"/>
    </source>
</evidence>
<feature type="domain" description="ABC transporter" evidence="6">
    <location>
        <begin position="5"/>
        <end position="237"/>
    </location>
</feature>
<dbReference type="CDD" id="cd03214">
    <property type="entry name" value="ABC_Iron-Siderophores_B12_Hemin"/>
    <property type="match status" value="1"/>
</dbReference>
<dbReference type="Gene3D" id="3.40.50.300">
    <property type="entry name" value="P-loop containing nucleotide triphosphate hydrolases"/>
    <property type="match status" value="1"/>
</dbReference>
<evidence type="ECO:0000256" key="5">
    <source>
        <dbReference type="ARBA" id="ARBA00037066"/>
    </source>
</evidence>
<keyword evidence="3" id="KW-0067">ATP-binding</keyword>
<accession>A0A0K6ISU3</accession>
<dbReference type="InterPro" id="IPR017871">
    <property type="entry name" value="ABC_transporter-like_CS"/>
</dbReference>
<dbReference type="GO" id="GO:0005524">
    <property type="term" value="F:ATP binding"/>
    <property type="evidence" value="ECO:0007669"/>
    <property type="project" value="UniProtKB-KW"/>
</dbReference>
<dbReference type="PROSITE" id="PS50893">
    <property type="entry name" value="ABC_TRANSPORTER_2"/>
    <property type="match status" value="1"/>
</dbReference>
<name>A0A0K6ISU3_9PROT</name>
<comment type="function">
    <text evidence="5">Part of the ABC transporter complex HmuTUV involved in hemin import. Responsible for energy coupling to the transport system.</text>
</comment>
<evidence type="ECO:0000259" key="6">
    <source>
        <dbReference type="PROSITE" id="PS50893"/>
    </source>
</evidence>
<protein>
    <submittedName>
        <fullName evidence="7">ABC-type cobalamin/Fe3+-siderophores transport system, ATPase component</fullName>
    </submittedName>
</protein>
<dbReference type="EMBL" id="CYHH01000003">
    <property type="protein sequence ID" value="CUB06175.1"/>
    <property type="molecule type" value="Genomic_DNA"/>
</dbReference>
<evidence type="ECO:0000256" key="4">
    <source>
        <dbReference type="ARBA" id="ARBA00022967"/>
    </source>
</evidence>
<evidence type="ECO:0000313" key="7">
    <source>
        <dbReference type="EMBL" id="CUB06175.1"/>
    </source>
</evidence>
<dbReference type="GO" id="GO:0016887">
    <property type="term" value="F:ATP hydrolysis activity"/>
    <property type="evidence" value="ECO:0007669"/>
    <property type="project" value="InterPro"/>
</dbReference>
<dbReference type="OrthoDB" id="9810077at2"/>
<dbReference type="SMART" id="SM00382">
    <property type="entry name" value="AAA"/>
    <property type="match status" value="1"/>
</dbReference>
<sequence length="258" mass="28155">MSLALEFSGVGLRLGGRAVLRGIDWRGESGRLVGLVGPNGAGKSMWLRVAAGVLRPQQGEVRWWGEPLVRVPRPRWPSVIAYCPQRFSLHLPLRVLDCVALGLPAGRIRTGAERERCLAALEKVDAADLAERPVTELSGGQQQRVALARAFAQEATMLLADEPLAALDPRHALETLALLRREAHEGGRLVVVALHELTLAARFCDEVLLLHEGRCLAAGAPLEVLDEARLRAVYGLRARRLEVEGETLLLPWAPADRP</sequence>
<evidence type="ECO:0000313" key="8">
    <source>
        <dbReference type="Proteomes" id="UP000182108"/>
    </source>
</evidence>
<organism evidence="7 8">
    <name type="scientific">Tepidiphilus thermophilus</name>
    <dbReference type="NCBI Taxonomy" id="876478"/>
    <lineage>
        <taxon>Bacteria</taxon>
        <taxon>Pseudomonadati</taxon>
        <taxon>Pseudomonadota</taxon>
        <taxon>Hydrogenophilia</taxon>
        <taxon>Hydrogenophilales</taxon>
        <taxon>Hydrogenophilaceae</taxon>
        <taxon>Tepidiphilus</taxon>
    </lineage>
</organism>
<dbReference type="Pfam" id="PF00005">
    <property type="entry name" value="ABC_tran"/>
    <property type="match status" value="1"/>
</dbReference>
<evidence type="ECO:0000256" key="3">
    <source>
        <dbReference type="ARBA" id="ARBA00022840"/>
    </source>
</evidence>
<dbReference type="PROSITE" id="PS00211">
    <property type="entry name" value="ABC_TRANSPORTER_1"/>
    <property type="match status" value="1"/>
</dbReference>